<protein>
    <recommendedName>
        <fullName evidence="2">Nudix hydrolase domain-containing protein</fullName>
    </recommendedName>
</protein>
<dbReference type="Proteomes" id="UP000034292">
    <property type="component" value="Unassembled WGS sequence"/>
</dbReference>
<dbReference type="InterPro" id="IPR015797">
    <property type="entry name" value="NUDIX_hydrolase-like_dom_sf"/>
</dbReference>
<dbReference type="EMBL" id="LBZV01000007">
    <property type="protein sequence ID" value="KKR77932.1"/>
    <property type="molecule type" value="Genomic_DNA"/>
</dbReference>
<evidence type="ECO:0000259" key="2">
    <source>
        <dbReference type="PROSITE" id="PS51462"/>
    </source>
</evidence>
<comment type="caution">
    <text evidence="3">The sequence shown here is derived from an EMBL/GenBank/DDBJ whole genome shotgun (WGS) entry which is preliminary data.</text>
</comment>
<dbReference type="PROSITE" id="PS51462">
    <property type="entry name" value="NUDIX"/>
    <property type="match status" value="1"/>
</dbReference>
<dbReference type="InterPro" id="IPR000086">
    <property type="entry name" value="NUDIX_hydrolase_dom"/>
</dbReference>
<organism evidence="3 4">
    <name type="scientific">Candidatus Curtissbacteria bacterium GW2011_GWA1_40_9</name>
    <dbReference type="NCBI Taxonomy" id="1618408"/>
    <lineage>
        <taxon>Bacteria</taxon>
        <taxon>Candidatus Curtissiibacteriota</taxon>
    </lineage>
</organism>
<dbReference type="Gene3D" id="3.90.79.10">
    <property type="entry name" value="Nucleoside Triphosphate Pyrophosphohydrolase"/>
    <property type="match status" value="1"/>
</dbReference>
<name>A0A0G0WRA9_9BACT</name>
<reference evidence="3 4" key="1">
    <citation type="journal article" date="2015" name="Nature">
        <title>rRNA introns, odd ribosomes, and small enigmatic genomes across a large radiation of phyla.</title>
        <authorList>
            <person name="Brown C.T."/>
            <person name="Hug L.A."/>
            <person name="Thomas B.C."/>
            <person name="Sharon I."/>
            <person name="Castelle C.J."/>
            <person name="Singh A."/>
            <person name="Wilkins M.J."/>
            <person name="Williams K.H."/>
            <person name="Banfield J.F."/>
        </authorList>
    </citation>
    <scope>NUCLEOTIDE SEQUENCE [LARGE SCALE GENOMIC DNA]</scope>
</reference>
<evidence type="ECO:0000313" key="4">
    <source>
        <dbReference type="Proteomes" id="UP000034292"/>
    </source>
</evidence>
<sequence length="270" mass="30537">MKDNMQEIDKPGQASNLVLPSKAKETKPEFFEGRPQNWVLRIKKADGTVEEHVGVDWEAVSPYGAVRSAVVTDETGKPIFDRPRYEEAPNVNIVAWGRDKNTRQIRVALISQPRPHADDPTNPENTDQLTFAQIPMGFKANVLGKDQLEAYESSREAAAREVSEETGATVIKDIFEPEFPYQNPNPTFVGTWSDLVFVEVDLNKIDELKYDRNEPIFKAEYVSLKQLWKEIKAGKTDRGIARMCTSNSALLTYLSYLGDLNRASKERDSK</sequence>
<evidence type="ECO:0000313" key="3">
    <source>
        <dbReference type="EMBL" id="KKR77932.1"/>
    </source>
</evidence>
<feature type="compositionally biased region" description="Basic and acidic residues" evidence="1">
    <location>
        <begin position="1"/>
        <end position="10"/>
    </location>
</feature>
<feature type="domain" description="Nudix hydrolase" evidence="2">
    <location>
        <begin position="88"/>
        <end position="244"/>
    </location>
</feature>
<dbReference type="STRING" id="1618408.UU23_C0007G0010"/>
<accession>A0A0G0WRA9</accession>
<gene>
    <name evidence="3" type="ORF">UU23_C0007G0010</name>
</gene>
<evidence type="ECO:0000256" key="1">
    <source>
        <dbReference type="SAM" id="MobiDB-lite"/>
    </source>
</evidence>
<dbReference type="Pfam" id="PF00293">
    <property type="entry name" value="NUDIX"/>
    <property type="match status" value="1"/>
</dbReference>
<proteinExistence type="predicted"/>
<feature type="region of interest" description="Disordered" evidence="1">
    <location>
        <begin position="1"/>
        <end position="30"/>
    </location>
</feature>
<dbReference type="SUPFAM" id="SSF55811">
    <property type="entry name" value="Nudix"/>
    <property type="match status" value="1"/>
</dbReference>
<dbReference type="AlphaFoldDB" id="A0A0G0WRA9"/>